<gene>
    <name evidence="1" type="ORF">F6J89_14425</name>
</gene>
<reference evidence="1" key="1">
    <citation type="submission" date="2019-11" db="EMBL/GenBank/DDBJ databases">
        <title>Genomic insights into an expanded diversity of filamentous marine cyanobacteria reveals the extraordinary biosynthetic potential of Moorea and Okeania.</title>
        <authorList>
            <person name="Ferreira Leao T."/>
            <person name="Wang M."/>
            <person name="Moss N."/>
            <person name="Da Silva R."/>
            <person name="Sanders J."/>
            <person name="Nurk S."/>
            <person name="Gurevich A."/>
            <person name="Humphrey G."/>
            <person name="Reher R."/>
            <person name="Zhu Q."/>
            <person name="Belda-Ferre P."/>
            <person name="Glukhov E."/>
            <person name="Rex R."/>
            <person name="Dorrestein P.C."/>
            <person name="Knight R."/>
            <person name="Pevzner P."/>
            <person name="Gerwick W.H."/>
            <person name="Gerwick L."/>
        </authorList>
    </citation>
    <scope>NUCLEOTIDE SEQUENCE</scope>
    <source>
        <strain evidence="1">SIO1C4</strain>
    </source>
</reference>
<organism evidence="1">
    <name type="scientific">Symploca sp. SIO1C4</name>
    <dbReference type="NCBI Taxonomy" id="2607765"/>
    <lineage>
        <taxon>Bacteria</taxon>
        <taxon>Bacillati</taxon>
        <taxon>Cyanobacteriota</taxon>
        <taxon>Cyanophyceae</taxon>
        <taxon>Coleofasciculales</taxon>
        <taxon>Coleofasciculaceae</taxon>
        <taxon>Symploca</taxon>
    </lineage>
</organism>
<dbReference type="AlphaFoldDB" id="A0A6B3NGN2"/>
<accession>A0A6B3NGN2</accession>
<sequence>MSRLSRLSRKRRNLYTVRRDVIETVCLDHVSETAARQFVSVVSRKNIHSHKDHSVLYK</sequence>
<protein>
    <submittedName>
        <fullName evidence="1">Uncharacterized protein</fullName>
    </submittedName>
</protein>
<comment type="caution">
    <text evidence="1">The sequence shown here is derived from an EMBL/GenBank/DDBJ whole genome shotgun (WGS) entry which is preliminary data.</text>
</comment>
<evidence type="ECO:0000313" key="1">
    <source>
        <dbReference type="EMBL" id="NER28791.1"/>
    </source>
</evidence>
<proteinExistence type="predicted"/>
<dbReference type="EMBL" id="JAAHFQ010000261">
    <property type="protein sequence ID" value="NER28791.1"/>
    <property type="molecule type" value="Genomic_DNA"/>
</dbReference>
<name>A0A6B3NGN2_9CYAN</name>